<dbReference type="InParanoid" id="G0QLH6"/>
<gene>
    <name evidence="4" type="ORF">IMG5_030660</name>
</gene>
<keyword evidence="5" id="KW-1185">Reference proteome</keyword>
<dbReference type="InterPro" id="IPR024084">
    <property type="entry name" value="IsoPropMal-DH-like_dom"/>
</dbReference>
<feature type="domain" description="Isopropylmalate dehydrogenase-like" evidence="3">
    <location>
        <begin position="52"/>
        <end position="368"/>
    </location>
</feature>
<protein>
    <recommendedName>
        <fullName evidence="3">Isopropylmalate dehydrogenase-like domain-containing protein</fullName>
    </recommendedName>
</protein>
<evidence type="ECO:0000256" key="1">
    <source>
        <dbReference type="ARBA" id="ARBA00007769"/>
    </source>
</evidence>
<dbReference type="SMART" id="SM01329">
    <property type="entry name" value="Iso_dh"/>
    <property type="match status" value="1"/>
</dbReference>
<dbReference type="InterPro" id="IPR019818">
    <property type="entry name" value="IsoCit/isopropylmalate_DH_CS"/>
</dbReference>
<evidence type="ECO:0000313" key="4">
    <source>
        <dbReference type="EMBL" id="EGR33924.1"/>
    </source>
</evidence>
<dbReference type="GO" id="GO:0006102">
    <property type="term" value="P:isocitrate metabolic process"/>
    <property type="evidence" value="ECO:0007669"/>
    <property type="project" value="TreeGrafter"/>
</dbReference>
<dbReference type="GO" id="GO:0004449">
    <property type="term" value="F:isocitrate dehydrogenase (NAD+) activity"/>
    <property type="evidence" value="ECO:0007669"/>
    <property type="project" value="TreeGrafter"/>
</dbReference>
<dbReference type="STRING" id="857967.G0QLH6"/>
<dbReference type="PANTHER" id="PTHR11835">
    <property type="entry name" value="DECARBOXYLATING DEHYDROGENASES-ISOCITRATE, ISOPROPYLMALATE, TARTRATE"/>
    <property type="match status" value="1"/>
</dbReference>
<reference evidence="4 5" key="1">
    <citation type="submission" date="2011-07" db="EMBL/GenBank/DDBJ databases">
        <authorList>
            <person name="Coyne R."/>
            <person name="Brami D."/>
            <person name="Johnson J."/>
            <person name="Hostetler J."/>
            <person name="Hannick L."/>
            <person name="Clark T."/>
            <person name="Cassidy-Hanley D."/>
            <person name="Inman J."/>
        </authorList>
    </citation>
    <scope>NUCLEOTIDE SEQUENCE [LARGE SCALE GENOMIC DNA]</scope>
    <source>
        <strain evidence="4 5">G5</strain>
    </source>
</reference>
<dbReference type="AlphaFoldDB" id="G0QLH6"/>
<accession>G0QLH6</accession>
<sequence>MRKKNIIKQYNKFLQHFLRQNQQFLSQSIRLAKTKHWRSTYIYQPGAVKDLTVTLIPGIGIGPEVCESVLSVFNHVNAPVKFESIENFSWEDEKVRKQLKKNRTILLGVIPGHKSAKFVENFHFYKELGLYADVIPAFSLPGINSRHKNVDVVVIRENNEGEFTGIEHEVYPGVIESIKVITKQGSLKVAEYAFEFAHLSGREKVTAVHKANIMKKADGLFLEACREVSKKYPFIKYEEMIIDNCCMQMVKYPQQFDVMVMPNLYGSIVSNVCAGIIGGAALSAGACVGNDHTLFSQGTRHAGNDIAGMNIVNPTAMLFSSIMMLQHMNLPHFADIISNAINKTLNEGKILTKDVGGNATTTQFTKAIINNIVQ</sequence>
<dbReference type="SUPFAM" id="SSF53659">
    <property type="entry name" value="Isocitrate/Isopropylmalate dehydrogenase-like"/>
    <property type="match status" value="1"/>
</dbReference>
<dbReference type="GO" id="GO:0005739">
    <property type="term" value="C:mitochondrion"/>
    <property type="evidence" value="ECO:0007669"/>
    <property type="project" value="TreeGrafter"/>
</dbReference>
<evidence type="ECO:0000259" key="3">
    <source>
        <dbReference type="SMART" id="SM01329"/>
    </source>
</evidence>
<dbReference type="GeneID" id="14910117"/>
<name>G0QLH6_ICHMU</name>
<evidence type="ECO:0000256" key="2">
    <source>
        <dbReference type="ARBA" id="ARBA00022532"/>
    </source>
</evidence>
<dbReference type="Gene3D" id="3.40.718.10">
    <property type="entry name" value="Isopropylmalate Dehydrogenase"/>
    <property type="match status" value="1"/>
</dbReference>
<dbReference type="GO" id="GO:0000287">
    <property type="term" value="F:magnesium ion binding"/>
    <property type="evidence" value="ECO:0007669"/>
    <property type="project" value="InterPro"/>
</dbReference>
<proteinExistence type="inferred from homology"/>
<dbReference type="PROSITE" id="PS00470">
    <property type="entry name" value="IDH_IMDH"/>
    <property type="match status" value="1"/>
</dbReference>
<keyword evidence="2" id="KW-0816">Tricarboxylic acid cycle</keyword>
<dbReference type="RefSeq" id="XP_004039228.1">
    <property type="nucleotide sequence ID" value="XM_004039180.1"/>
</dbReference>
<organism evidence="4 5">
    <name type="scientific">Ichthyophthirius multifiliis</name>
    <name type="common">White spot disease agent</name>
    <name type="synonym">Ich</name>
    <dbReference type="NCBI Taxonomy" id="5932"/>
    <lineage>
        <taxon>Eukaryota</taxon>
        <taxon>Sar</taxon>
        <taxon>Alveolata</taxon>
        <taxon>Ciliophora</taxon>
        <taxon>Intramacronucleata</taxon>
        <taxon>Oligohymenophorea</taxon>
        <taxon>Hymenostomatida</taxon>
        <taxon>Ophryoglenina</taxon>
        <taxon>Ichthyophthirius</taxon>
    </lineage>
</organism>
<dbReference type="OrthoDB" id="10261637at2759"/>
<dbReference type="eggNOG" id="KOG0784">
    <property type="taxonomic scope" value="Eukaryota"/>
</dbReference>
<dbReference type="GO" id="GO:0006099">
    <property type="term" value="P:tricarboxylic acid cycle"/>
    <property type="evidence" value="ECO:0007669"/>
    <property type="project" value="UniProtKB-KW"/>
</dbReference>
<dbReference type="PANTHER" id="PTHR11835:SF42">
    <property type="entry name" value="ISOCITRATE DEHYDROGENASE [NAD] SUBUNIT BETA, MITOCHONDRIAL"/>
    <property type="match status" value="1"/>
</dbReference>
<evidence type="ECO:0000313" key="5">
    <source>
        <dbReference type="Proteomes" id="UP000008983"/>
    </source>
</evidence>
<dbReference type="OMA" id="TCAHKAN"/>
<dbReference type="Proteomes" id="UP000008983">
    <property type="component" value="Unassembled WGS sequence"/>
</dbReference>
<dbReference type="Pfam" id="PF00180">
    <property type="entry name" value="Iso_dh"/>
    <property type="match status" value="1"/>
</dbReference>
<dbReference type="EMBL" id="GL983260">
    <property type="protein sequence ID" value="EGR33924.1"/>
    <property type="molecule type" value="Genomic_DNA"/>
</dbReference>
<dbReference type="GO" id="GO:0051287">
    <property type="term" value="F:NAD binding"/>
    <property type="evidence" value="ECO:0007669"/>
    <property type="project" value="InterPro"/>
</dbReference>
<comment type="similarity">
    <text evidence="1">Belongs to the isocitrate and isopropylmalate dehydrogenases family.</text>
</comment>